<evidence type="ECO:0000313" key="1">
    <source>
        <dbReference type="EMBL" id="STJ83023.1"/>
    </source>
</evidence>
<dbReference type="Proteomes" id="UP000254785">
    <property type="component" value="Unassembled WGS sequence"/>
</dbReference>
<proteinExistence type="predicted"/>
<dbReference type="AlphaFoldDB" id="A0A376YET9"/>
<name>A0A376YET9_ECOLX</name>
<dbReference type="EMBL" id="UGDC01000003">
    <property type="protein sequence ID" value="STJ83023.1"/>
    <property type="molecule type" value="Genomic_DNA"/>
</dbReference>
<sequence>MSAQEKTVQIDSFDAKFLDINTLSRLIYERKSFVIENVSDVSETVKRVEHEIEKTKLSCRVYTEYRSTALAGSLWSPTVILGVASAVAIGVHNLSTWEPRL</sequence>
<gene>
    <name evidence="1" type="ORF">NCTC9117_05658</name>
</gene>
<evidence type="ECO:0000313" key="2">
    <source>
        <dbReference type="Proteomes" id="UP000254785"/>
    </source>
</evidence>
<organism evidence="1 2">
    <name type="scientific">Escherichia coli</name>
    <dbReference type="NCBI Taxonomy" id="562"/>
    <lineage>
        <taxon>Bacteria</taxon>
        <taxon>Pseudomonadati</taxon>
        <taxon>Pseudomonadota</taxon>
        <taxon>Gammaproteobacteria</taxon>
        <taxon>Enterobacterales</taxon>
        <taxon>Enterobacteriaceae</taxon>
        <taxon>Escherichia</taxon>
    </lineage>
</organism>
<reference evidence="1 2" key="1">
    <citation type="submission" date="2018-06" db="EMBL/GenBank/DDBJ databases">
        <authorList>
            <consortium name="Pathogen Informatics"/>
            <person name="Doyle S."/>
        </authorList>
    </citation>
    <scope>NUCLEOTIDE SEQUENCE [LARGE SCALE GENOMIC DNA]</scope>
    <source>
        <strain evidence="1 2">NCTC9117</strain>
    </source>
</reference>
<protein>
    <submittedName>
        <fullName evidence="1">Uncharacterized protein</fullName>
    </submittedName>
</protein>
<accession>A0A376YET9</accession>